<proteinExistence type="predicted"/>
<keyword evidence="2" id="KW-1185">Reference proteome</keyword>
<dbReference type="OrthoDB" id="6058086at2"/>
<protein>
    <submittedName>
        <fullName evidence="1">Uncharacterized protein</fullName>
    </submittedName>
</protein>
<gene>
    <name evidence="1" type="ORF">E1956_15965</name>
</gene>
<reference evidence="1 2" key="1">
    <citation type="submission" date="2019-03" db="EMBL/GenBank/DDBJ databases">
        <title>Paraburkholderia sp. 7MH5, isolated from subtropical forest soil.</title>
        <authorList>
            <person name="Gao Z.-H."/>
            <person name="Qiu L.-H."/>
        </authorList>
    </citation>
    <scope>NUCLEOTIDE SEQUENCE [LARGE SCALE GENOMIC DNA]</scope>
    <source>
        <strain evidence="1 2">7MH5</strain>
    </source>
</reference>
<dbReference type="Proteomes" id="UP000295727">
    <property type="component" value="Chromosome 2"/>
</dbReference>
<name>A0A4P7CWX3_9BURK</name>
<dbReference type="AlphaFoldDB" id="A0A4P7CWX3"/>
<dbReference type="EMBL" id="CP038149">
    <property type="protein sequence ID" value="QBQ98769.1"/>
    <property type="molecule type" value="Genomic_DNA"/>
</dbReference>
<sequence>MDSHLHLNSDHLKDYVIKDFSTGYGNNDVVHFMFFAQCRSGNFVQVGDDFFTTVKPDVVDKTTGWLKFRVTRDCYSESIGDTQERSYTIVFGPKKKKYGPPDSNPKLTHYCSDAELALPANSTNAPK</sequence>
<accession>A0A4P7CWX3</accession>
<evidence type="ECO:0000313" key="2">
    <source>
        <dbReference type="Proteomes" id="UP000295727"/>
    </source>
</evidence>
<dbReference type="RefSeq" id="WP_134750878.1">
    <property type="nucleotide sequence ID" value="NZ_CP038149.1"/>
</dbReference>
<dbReference type="KEGG" id="ppai:E1956_15965"/>
<organism evidence="1 2">
    <name type="scientific">Paraburkholderia pallida</name>
    <dbReference type="NCBI Taxonomy" id="2547399"/>
    <lineage>
        <taxon>Bacteria</taxon>
        <taxon>Pseudomonadati</taxon>
        <taxon>Pseudomonadota</taxon>
        <taxon>Betaproteobacteria</taxon>
        <taxon>Burkholderiales</taxon>
        <taxon>Burkholderiaceae</taxon>
        <taxon>Paraburkholderia</taxon>
    </lineage>
</organism>
<evidence type="ECO:0000313" key="1">
    <source>
        <dbReference type="EMBL" id="QBQ98769.1"/>
    </source>
</evidence>